<sequence length="108" mass="11938">MALLVSFPIEMGSWSGSTKLMAISMDNFQVILVMEFLVRTKPQSGAYVLPIVIVLVQSQALCSPCCTQEKHWQMIISPHSREGIEERGNYLLGCTEGGDSLVNDRFSA</sequence>
<comment type="caution">
    <text evidence="1">The sequence shown here is derived from an EMBL/GenBank/DDBJ whole genome shotgun (WGS) entry which is preliminary data.</text>
</comment>
<dbReference type="EMBL" id="JAMYWD010000007">
    <property type="protein sequence ID" value="KAJ4966340.1"/>
    <property type="molecule type" value="Genomic_DNA"/>
</dbReference>
<evidence type="ECO:0000313" key="1">
    <source>
        <dbReference type="EMBL" id="KAJ4966340.1"/>
    </source>
</evidence>
<name>A0A9Q0QNP8_9MAGN</name>
<keyword evidence="2" id="KW-1185">Reference proteome</keyword>
<accession>A0A9Q0QNP8</accession>
<reference evidence="1" key="1">
    <citation type="journal article" date="2023" name="Plant J.">
        <title>The genome of the king protea, Protea cynaroides.</title>
        <authorList>
            <person name="Chang J."/>
            <person name="Duong T.A."/>
            <person name="Schoeman C."/>
            <person name="Ma X."/>
            <person name="Roodt D."/>
            <person name="Barker N."/>
            <person name="Li Z."/>
            <person name="Van de Peer Y."/>
            <person name="Mizrachi E."/>
        </authorList>
    </citation>
    <scope>NUCLEOTIDE SEQUENCE</scope>
    <source>
        <tissue evidence="1">Young leaves</tissue>
    </source>
</reference>
<proteinExistence type="predicted"/>
<organism evidence="1 2">
    <name type="scientific">Protea cynaroides</name>
    <dbReference type="NCBI Taxonomy" id="273540"/>
    <lineage>
        <taxon>Eukaryota</taxon>
        <taxon>Viridiplantae</taxon>
        <taxon>Streptophyta</taxon>
        <taxon>Embryophyta</taxon>
        <taxon>Tracheophyta</taxon>
        <taxon>Spermatophyta</taxon>
        <taxon>Magnoliopsida</taxon>
        <taxon>Proteales</taxon>
        <taxon>Proteaceae</taxon>
        <taxon>Protea</taxon>
    </lineage>
</organism>
<dbReference type="AlphaFoldDB" id="A0A9Q0QNP8"/>
<gene>
    <name evidence="1" type="ORF">NE237_018189</name>
</gene>
<evidence type="ECO:0000313" key="2">
    <source>
        <dbReference type="Proteomes" id="UP001141806"/>
    </source>
</evidence>
<protein>
    <submittedName>
        <fullName evidence="1">Uncharacterized protein</fullName>
    </submittedName>
</protein>
<dbReference type="Proteomes" id="UP001141806">
    <property type="component" value="Unassembled WGS sequence"/>
</dbReference>